<keyword evidence="2" id="KW-1185">Reference proteome</keyword>
<sequence>VNVLYWSGYGLDFDMKYPVAVSTGKKKKRGTNMQFLGKIKIRHSSVLGFFVEWVLSFECWFRKVGSKQNKGLSYELGRNENHECFTFGTQNGMSFSVQTCNQEKPSA</sequence>
<comment type="caution">
    <text evidence="1">The sequence shown here is derived from an EMBL/GenBank/DDBJ whole genome shotgun (WGS) entry which is preliminary data.</text>
</comment>
<feature type="non-terminal residue" evidence="1">
    <location>
        <position position="1"/>
    </location>
</feature>
<dbReference type="EMBL" id="JACEGQ020000012">
    <property type="protein sequence ID" value="KAH8492622.1"/>
    <property type="molecule type" value="Genomic_DNA"/>
</dbReference>
<reference evidence="1" key="1">
    <citation type="journal article" date="2021" name="J. Hered.">
        <title>Genome Assembly of Salicaceae Populus deltoides (Eastern Cottonwood) I-69 Based on Nanopore Sequencing and Hi-C Technologies.</title>
        <authorList>
            <person name="Bai S."/>
            <person name="Wu H."/>
            <person name="Zhang J."/>
            <person name="Pan Z."/>
            <person name="Zhao W."/>
            <person name="Li Z."/>
            <person name="Tong C."/>
        </authorList>
    </citation>
    <scope>NUCLEOTIDE SEQUENCE</scope>
    <source>
        <tissue evidence="1">Leaf</tissue>
    </source>
</reference>
<accession>A0A8T2XIM7</accession>
<feature type="non-terminal residue" evidence="1">
    <location>
        <position position="107"/>
    </location>
</feature>
<organism evidence="1 2">
    <name type="scientific">Populus deltoides</name>
    <name type="common">Eastern poplar</name>
    <name type="synonym">Eastern cottonwood</name>
    <dbReference type="NCBI Taxonomy" id="3696"/>
    <lineage>
        <taxon>Eukaryota</taxon>
        <taxon>Viridiplantae</taxon>
        <taxon>Streptophyta</taxon>
        <taxon>Embryophyta</taxon>
        <taxon>Tracheophyta</taxon>
        <taxon>Spermatophyta</taxon>
        <taxon>Magnoliopsida</taxon>
        <taxon>eudicotyledons</taxon>
        <taxon>Gunneridae</taxon>
        <taxon>Pentapetalae</taxon>
        <taxon>rosids</taxon>
        <taxon>fabids</taxon>
        <taxon>Malpighiales</taxon>
        <taxon>Salicaceae</taxon>
        <taxon>Saliceae</taxon>
        <taxon>Populus</taxon>
    </lineage>
</organism>
<dbReference type="Proteomes" id="UP000807159">
    <property type="component" value="Chromosome 12"/>
</dbReference>
<name>A0A8T2XIM7_POPDE</name>
<proteinExistence type="predicted"/>
<evidence type="ECO:0000313" key="1">
    <source>
        <dbReference type="EMBL" id="KAH8492622.1"/>
    </source>
</evidence>
<gene>
    <name evidence="1" type="ORF">H0E87_022002</name>
</gene>
<protein>
    <submittedName>
        <fullName evidence="1">Uncharacterized protein</fullName>
    </submittedName>
</protein>
<dbReference type="AlphaFoldDB" id="A0A8T2XIM7"/>
<evidence type="ECO:0000313" key="2">
    <source>
        <dbReference type="Proteomes" id="UP000807159"/>
    </source>
</evidence>